<sequence>MTETTTHTTPGKRENHNPSSYIPRTYLLLGEQGFHIKRLAHLPLRFPPCFNSYLLLLLYSVPHPAHSCRFEKYCSGKFMGDLEVLLMVAMLAGAAWSFITISYVFFTHLKR</sequence>
<dbReference type="EMBL" id="VSRR010000105">
    <property type="protein sequence ID" value="MPC10191.1"/>
    <property type="molecule type" value="Genomic_DNA"/>
</dbReference>
<organism evidence="2 3">
    <name type="scientific">Portunus trituberculatus</name>
    <name type="common">Swimming crab</name>
    <name type="synonym">Neptunus trituberculatus</name>
    <dbReference type="NCBI Taxonomy" id="210409"/>
    <lineage>
        <taxon>Eukaryota</taxon>
        <taxon>Metazoa</taxon>
        <taxon>Ecdysozoa</taxon>
        <taxon>Arthropoda</taxon>
        <taxon>Crustacea</taxon>
        <taxon>Multicrustacea</taxon>
        <taxon>Malacostraca</taxon>
        <taxon>Eumalacostraca</taxon>
        <taxon>Eucarida</taxon>
        <taxon>Decapoda</taxon>
        <taxon>Pleocyemata</taxon>
        <taxon>Brachyura</taxon>
        <taxon>Eubrachyura</taxon>
        <taxon>Portunoidea</taxon>
        <taxon>Portunidae</taxon>
        <taxon>Portuninae</taxon>
        <taxon>Portunus</taxon>
    </lineage>
</organism>
<accession>A0A5B7CMY2</accession>
<keyword evidence="3" id="KW-1185">Reference proteome</keyword>
<gene>
    <name evidence="2" type="ORF">E2C01_002822</name>
</gene>
<evidence type="ECO:0000256" key="1">
    <source>
        <dbReference type="SAM" id="Phobius"/>
    </source>
</evidence>
<keyword evidence="1" id="KW-0472">Membrane</keyword>
<dbReference type="Proteomes" id="UP000324222">
    <property type="component" value="Unassembled WGS sequence"/>
</dbReference>
<keyword evidence="1" id="KW-1133">Transmembrane helix</keyword>
<name>A0A5B7CMY2_PORTR</name>
<dbReference type="AlphaFoldDB" id="A0A5B7CMY2"/>
<comment type="caution">
    <text evidence="2">The sequence shown here is derived from an EMBL/GenBank/DDBJ whole genome shotgun (WGS) entry which is preliminary data.</text>
</comment>
<evidence type="ECO:0000313" key="3">
    <source>
        <dbReference type="Proteomes" id="UP000324222"/>
    </source>
</evidence>
<feature type="transmembrane region" description="Helical" evidence="1">
    <location>
        <begin position="84"/>
        <end position="106"/>
    </location>
</feature>
<proteinExistence type="predicted"/>
<protein>
    <submittedName>
        <fullName evidence="2">Uncharacterized protein</fullName>
    </submittedName>
</protein>
<keyword evidence="1" id="KW-0812">Transmembrane</keyword>
<evidence type="ECO:0000313" key="2">
    <source>
        <dbReference type="EMBL" id="MPC10191.1"/>
    </source>
</evidence>
<reference evidence="2 3" key="1">
    <citation type="submission" date="2019-05" db="EMBL/GenBank/DDBJ databases">
        <title>Another draft genome of Portunus trituberculatus and its Hox gene families provides insights of decapod evolution.</title>
        <authorList>
            <person name="Jeong J.-H."/>
            <person name="Song I."/>
            <person name="Kim S."/>
            <person name="Choi T."/>
            <person name="Kim D."/>
            <person name="Ryu S."/>
            <person name="Kim W."/>
        </authorList>
    </citation>
    <scope>NUCLEOTIDE SEQUENCE [LARGE SCALE GENOMIC DNA]</scope>
    <source>
        <tissue evidence="2">Muscle</tissue>
    </source>
</reference>